<gene>
    <name evidence="1" type="ORF">ALEPTO_LOCUS13372</name>
</gene>
<dbReference type="GO" id="GO:0005783">
    <property type="term" value="C:endoplasmic reticulum"/>
    <property type="evidence" value="ECO:0007669"/>
    <property type="project" value="TreeGrafter"/>
</dbReference>
<dbReference type="EMBL" id="CAJVPS010041867">
    <property type="protein sequence ID" value="CAG8752992.1"/>
    <property type="molecule type" value="Genomic_DNA"/>
</dbReference>
<reference evidence="1" key="1">
    <citation type="submission" date="2021-06" db="EMBL/GenBank/DDBJ databases">
        <authorList>
            <person name="Kallberg Y."/>
            <person name="Tangrot J."/>
            <person name="Rosling A."/>
        </authorList>
    </citation>
    <scope>NUCLEOTIDE SEQUENCE</scope>
    <source>
        <strain evidence="1">FL130A</strain>
    </source>
</reference>
<dbReference type="InterPro" id="IPR008803">
    <property type="entry name" value="RHD3/Sey1"/>
</dbReference>
<accession>A0A9N9IVU2</accession>
<dbReference type="PANTHER" id="PTHR45923:SF2">
    <property type="entry name" value="PROTEIN SEY1"/>
    <property type="match status" value="1"/>
</dbReference>
<dbReference type="GO" id="GO:0016320">
    <property type="term" value="P:endoplasmic reticulum membrane fusion"/>
    <property type="evidence" value="ECO:0007669"/>
    <property type="project" value="TreeGrafter"/>
</dbReference>
<dbReference type="PANTHER" id="PTHR45923">
    <property type="entry name" value="PROTEIN SEY1"/>
    <property type="match status" value="1"/>
</dbReference>
<dbReference type="GO" id="GO:0003924">
    <property type="term" value="F:GTPase activity"/>
    <property type="evidence" value="ECO:0007669"/>
    <property type="project" value="TreeGrafter"/>
</dbReference>
<dbReference type="OrthoDB" id="1597724at2759"/>
<dbReference type="Proteomes" id="UP000789508">
    <property type="component" value="Unassembled WGS sequence"/>
</dbReference>
<dbReference type="AlphaFoldDB" id="A0A9N9IVU2"/>
<protein>
    <submittedName>
        <fullName evidence="1">9469_t:CDS:1</fullName>
    </submittedName>
</protein>
<feature type="non-terminal residue" evidence="1">
    <location>
        <position position="65"/>
    </location>
</feature>
<comment type="caution">
    <text evidence="1">The sequence shown here is derived from an EMBL/GenBank/DDBJ whole genome shotgun (WGS) entry which is preliminary data.</text>
</comment>
<evidence type="ECO:0000313" key="1">
    <source>
        <dbReference type="EMBL" id="CAG8752992.1"/>
    </source>
</evidence>
<keyword evidence="2" id="KW-1185">Reference proteome</keyword>
<name>A0A9N9IVU2_9GLOM</name>
<organism evidence="1 2">
    <name type="scientific">Ambispora leptoticha</name>
    <dbReference type="NCBI Taxonomy" id="144679"/>
    <lineage>
        <taxon>Eukaryota</taxon>
        <taxon>Fungi</taxon>
        <taxon>Fungi incertae sedis</taxon>
        <taxon>Mucoromycota</taxon>
        <taxon>Glomeromycotina</taxon>
        <taxon>Glomeromycetes</taxon>
        <taxon>Archaeosporales</taxon>
        <taxon>Ambisporaceae</taxon>
        <taxon>Ambispora</taxon>
    </lineage>
</organism>
<evidence type="ECO:0000313" key="2">
    <source>
        <dbReference type="Proteomes" id="UP000789508"/>
    </source>
</evidence>
<proteinExistence type="predicted"/>
<sequence length="65" mass="7329">MAIPAQGTVKTLPRLQIIDENQAFTQELPAYMKDEWKLADCGFNYNLVAVFGSQSTGKSGFERRF</sequence>